<dbReference type="Proteomes" id="UP000028719">
    <property type="component" value="Unassembled WGS sequence"/>
</dbReference>
<dbReference type="RefSeq" id="WP_034749252.1">
    <property type="nucleotide sequence ID" value="NZ_JPRI01000010.1"/>
</dbReference>
<name>A0ABR4UHJ0_9FLAO</name>
<sequence length="282" mass="32119">MKTIVFLFFLFWAGMVLGQDQKSFKERNSVALDCFVYTAAKKKTDSVVRKNIKYSANRQIISFEEDTLKKQPEERSFVTLNESETGIDAGSIITANLKVVDKKIMIYPWYFNYNSKTNKFFDENDVYIKMKDRVNYGFPYRSIQVGLITLPVKWYMDSKIGNIETSLNAMINVGYKFGNSRFVKLPNEEKPREYKTGFSVNGLAGISKIELDENNTSLSQNGIAKGNVAAISLGGSLGYHYNDFTLMIALGFDLPTSNRKNWNFNGVPWLGLGIGYNFLKFN</sequence>
<dbReference type="EMBL" id="JPRI01000010">
    <property type="protein sequence ID" value="KFF24045.1"/>
    <property type="molecule type" value="Genomic_DNA"/>
</dbReference>
<organism evidence="1 2">
    <name type="scientific">Chryseobacterium vrystaatense</name>
    <dbReference type="NCBI Taxonomy" id="307480"/>
    <lineage>
        <taxon>Bacteria</taxon>
        <taxon>Pseudomonadati</taxon>
        <taxon>Bacteroidota</taxon>
        <taxon>Flavobacteriia</taxon>
        <taxon>Flavobacteriales</taxon>
        <taxon>Weeksellaceae</taxon>
        <taxon>Chryseobacterium group</taxon>
        <taxon>Chryseobacterium</taxon>
    </lineage>
</organism>
<protein>
    <recommendedName>
        <fullName evidence="3">Outer membrane protein beta-barrel domain-containing protein</fullName>
    </recommendedName>
</protein>
<proteinExistence type="predicted"/>
<accession>A0ABR4UHJ0</accession>
<reference evidence="1 2" key="1">
    <citation type="submission" date="2014-07" db="EMBL/GenBank/DDBJ databases">
        <title>Genome of Chryseobacterium vrystaatense LMG 22846.</title>
        <authorList>
            <person name="Pipes S.E."/>
            <person name="Stropko S.J."/>
            <person name="Newman J.D."/>
        </authorList>
    </citation>
    <scope>NUCLEOTIDE SEQUENCE [LARGE SCALE GENOMIC DNA]</scope>
    <source>
        <strain evidence="1 2">LMG 22846</strain>
    </source>
</reference>
<evidence type="ECO:0008006" key="3">
    <source>
        <dbReference type="Google" id="ProtNLM"/>
    </source>
</evidence>
<keyword evidence="2" id="KW-1185">Reference proteome</keyword>
<evidence type="ECO:0000313" key="1">
    <source>
        <dbReference type="EMBL" id="KFF24045.1"/>
    </source>
</evidence>
<comment type="caution">
    <text evidence="1">The sequence shown here is derived from an EMBL/GenBank/DDBJ whole genome shotgun (WGS) entry which is preliminary data.</text>
</comment>
<gene>
    <name evidence="1" type="ORF">IW16_21975</name>
</gene>
<evidence type="ECO:0000313" key="2">
    <source>
        <dbReference type="Proteomes" id="UP000028719"/>
    </source>
</evidence>